<evidence type="ECO:0000313" key="2">
    <source>
        <dbReference type="EMBL" id="KAL3658212.1"/>
    </source>
</evidence>
<feature type="compositionally biased region" description="Acidic residues" evidence="1">
    <location>
        <begin position="68"/>
        <end position="84"/>
    </location>
</feature>
<evidence type="ECO:0000313" key="3">
    <source>
        <dbReference type="Proteomes" id="UP001632037"/>
    </source>
</evidence>
<accession>A0ABD3EV85</accession>
<dbReference type="Proteomes" id="UP001632037">
    <property type="component" value="Unassembled WGS sequence"/>
</dbReference>
<feature type="region of interest" description="Disordered" evidence="1">
    <location>
        <begin position="46"/>
        <end position="147"/>
    </location>
</feature>
<evidence type="ECO:0000256" key="1">
    <source>
        <dbReference type="SAM" id="MobiDB-lite"/>
    </source>
</evidence>
<proteinExistence type="predicted"/>
<name>A0ABD3EV85_9STRA</name>
<gene>
    <name evidence="2" type="ORF">V7S43_016842</name>
</gene>
<sequence length="225" mass="24565">MNSPSPTSSSAPADAAGTLAAVLNRTAASNMVTGKISVPEYFALQKEKQQAKPGSAVIDPKELFGDEIPLDYDDEELANDEGELDDKAPVPVSSSEDTHDPPLGSRRPRKEAPDASSSKRPRSDHEASPMSRSLISPRTDPPPVRDPWMPTDAEIQSRLGASCPPNEILLYYDVADAIVFESPTQRQKYYIGLFHELRYFSAKKTSTRAKCQSGRHSVNRGTPLL</sequence>
<organism evidence="2 3">
    <name type="scientific">Phytophthora oleae</name>
    <dbReference type="NCBI Taxonomy" id="2107226"/>
    <lineage>
        <taxon>Eukaryota</taxon>
        <taxon>Sar</taxon>
        <taxon>Stramenopiles</taxon>
        <taxon>Oomycota</taxon>
        <taxon>Peronosporomycetes</taxon>
        <taxon>Peronosporales</taxon>
        <taxon>Peronosporaceae</taxon>
        <taxon>Phytophthora</taxon>
    </lineage>
</organism>
<dbReference type="AlphaFoldDB" id="A0ABD3EV85"/>
<dbReference type="EMBL" id="JBIMZQ010000056">
    <property type="protein sequence ID" value="KAL3658212.1"/>
    <property type="molecule type" value="Genomic_DNA"/>
</dbReference>
<protein>
    <submittedName>
        <fullName evidence="2">Uncharacterized protein</fullName>
    </submittedName>
</protein>
<keyword evidence="3" id="KW-1185">Reference proteome</keyword>
<reference evidence="2 3" key="1">
    <citation type="submission" date="2024-09" db="EMBL/GenBank/DDBJ databases">
        <title>Genome sequencing and assembly of Phytophthora oleae, isolate VK10A, causative agent of rot of olive drupes.</title>
        <authorList>
            <person name="Conti Taguali S."/>
            <person name="Riolo M."/>
            <person name="La Spada F."/>
            <person name="Cacciola S.O."/>
            <person name="Dionisio G."/>
        </authorList>
    </citation>
    <scope>NUCLEOTIDE SEQUENCE [LARGE SCALE GENOMIC DNA]</scope>
    <source>
        <strain evidence="2 3">VK10A</strain>
    </source>
</reference>
<comment type="caution">
    <text evidence="2">The sequence shown here is derived from an EMBL/GenBank/DDBJ whole genome shotgun (WGS) entry which is preliminary data.</text>
</comment>